<proteinExistence type="predicted"/>
<dbReference type="Proteomes" id="UP000289238">
    <property type="component" value="Unassembled WGS sequence"/>
</dbReference>
<dbReference type="AlphaFoldDB" id="A0A4Q0P7W2"/>
<reference evidence="1 2" key="1">
    <citation type="submission" date="2018-07" db="EMBL/GenBank/DDBJ databases">
        <title>Leeuwenhoekiella genomics.</title>
        <authorList>
            <person name="Tahon G."/>
            <person name="Willems A."/>
        </authorList>
    </citation>
    <scope>NUCLEOTIDE SEQUENCE [LARGE SCALE GENOMIC DNA]</scope>
    <source>
        <strain evidence="1 2">LMG 22550</strain>
    </source>
</reference>
<accession>A0A4Q0P7W2</accession>
<dbReference type="OrthoDB" id="1412480at2"/>
<evidence type="ECO:0000313" key="2">
    <source>
        <dbReference type="Proteomes" id="UP000289238"/>
    </source>
</evidence>
<comment type="caution">
    <text evidence="1">The sequence shown here is derived from an EMBL/GenBank/DDBJ whole genome shotgun (WGS) entry which is preliminary data.</text>
</comment>
<gene>
    <name evidence="1" type="ORF">DSM00_1908</name>
</gene>
<dbReference type="EMBL" id="QOVM01000003">
    <property type="protein sequence ID" value="RXG22804.1"/>
    <property type="molecule type" value="Genomic_DNA"/>
</dbReference>
<evidence type="ECO:0008006" key="3">
    <source>
        <dbReference type="Google" id="ProtNLM"/>
    </source>
</evidence>
<dbReference type="RefSeq" id="WP_128757752.1">
    <property type="nucleotide sequence ID" value="NZ_QOVM01000003.1"/>
</dbReference>
<name>A0A4Q0P7W2_9FLAO</name>
<keyword evidence="2" id="KW-1185">Reference proteome</keyword>
<sequence>MKKLLLTLFALFAILGVAAILLNTYLKNQLQEIIKNDLPASIILEYEDVDIDSWGGNASMTNATVRIKANDSMPRSEVSNASVSLRGLDHWDYFKNKNIHFKKITIHADSLSHYQQAKKKNKTKQDSSVRNPIKSENLNSTFQIDEFELVTNYIQIFKPKTEELLLKTAHFNLKLEHITPTITETITRPFNYKQIDISYDSLFYQMNEFDNLTVDHVHWDGSSLQLTNTQLKTSISRKQLSNRIDKERDHVDLKIKEIIIDSLKYGDRSGRFYMNAPSMILVEPALDIYRDKLLPDDLTPKQLYSQMLRELNFDLMIDSLKIKNGSIIYTEKVNTQSKPGSINFKNLNANLTNIGNTYSQQEKKTKIDIKAIFMKQSPMSLEWEFDVQNPQDKFYLVGSVSKLPVTNLDTFTSPNLGVELQGNLEHTYFTIYGDNYNSHIDMQMTYDDFKVSILNKEKQKKKWFASTVANIFIAKTSKNEDSGFKEGSGEVTRNQTKSFFNYLWINLKEGMLKTVTALD</sequence>
<evidence type="ECO:0000313" key="1">
    <source>
        <dbReference type="EMBL" id="RXG22804.1"/>
    </source>
</evidence>
<organism evidence="1 2">
    <name type="scientific">Leeuwenhoekiella aequorea</name>
    <dbReference type="NCBI Taxonomy" id="283736"/>
    <lineage>
        <taxon>Bacteria</taxon>
        <taxon>Pseudomonadati</taxon>
        <taxon>Bacteroidota</taxon>
        <taxon>Flavobacteriia</taxon>
        <taxon>Flavobacteriales</taxon>
        <taxon>Flavobacteriaceae</taxon>
        <taxon>Leeuwenhoekiella</taxon>
    </lineage>
</organism>
<protein>
    <recommendedName>
        <fullName evidence="3">DUF748 domain-containing protein</fullName>
    </recommendedName>
</protein>